<dbReference type="PANTHER" id="PTHR13947">
    <property type="entry name" value="GNAT FAMILY N-ACETYLTRANSFERASE"/>
    <property type="match status" value="1"/>
</dbReference>
<protein>
    <submittedName>
        <fullName evidence="3">GNAT family N-acetyltransferase</fullName>
    </submittedName>
</protein>
<dbReference type="AlphaFoldDB" id="A0A848G9N7"/>
<evidence type="ECO:0000256" key="1">
    <source>
        <dbReference type="ARBA" id="ARBA00022679"/>
    </source>
</evidence>
<evidence type="ECO:0000313" key="4">
    <source>
        <dbReference type="Proteomes" id="UP000580043"/>
    </source>
</evidence>
<dbReference type="Proteomes" id="UP000580043">
    <property type="component" value="Unassembled WGS sequence"/>
</dbReference>
<dbReference type="GO" id="GO:0008080">
    <property type="term" value="F:N-acetyltransferase activity"/>
    <property type="evidence" value="ECO:0007669"/>
    <property type="project" value="InterPro"/>
</dbReference>
<comment type="caution">
    <text evidence="3">The sequence shown here is derived from an EMBL/GenBank/DDBJ whole genome shotgun (WGS) entry which is preliminary data.</text>
</comment>
<dbReference type="Pfam" id="PF13508">
    <property type="entry name" value="Acetyltransf_7"/>
    <property type="match status" value="1"/>
</dbReference>
<evidence type="ECO:0000313" key="3">
    <source>
        <dbReference type="EMBL" id="NML28189.1"/>
    </source>
</evidence>
<dbReference type="PROSITE" id="PS51186">
    <property type="entry name" value="GNAT"/>
    <property type="match status" value="1"/>
</dbReference>
<dbReference type="Gene3D" id="3.40.630.30">
    <property type="match status" value="1"/>
</dbReference>
<proteinExistence type="predicted"/>
<reference evidence="3 4" key="1">
    <citation type="submission" date="2020-04" db="EMBL/GenBank/DDBJ databases">
        <title>Zoogloea sp. G-4-1-14 isolated from soil.</title>
        <authorList>
            <person name="Dahal R.H."/>
        </authorList>
    </citation>
    <scope>NUCLEOTIDE SEQUENCE [LARGE SCALE GENOMIC DNA]</scope>
    <source>
        <strain evidence="3 4">G-4-1-14</strain>
    </source>
</reference>
<feature type="domain" description="N-acetyltransferase" evidence="2">
    <location>
        <begin position="3"/>
        <end position="162"/>
    </location>
</feature>
<dbReference type="PANTHER" id="PTHR13947:SF37">
    <property type="entry name" value="LD18367P"/>
    <property type="match status" value="1"/>
</dbReference>
<sequence>MTVNIREFAPADALSVNALAVKAFEQFQNAYDDWPAFKTRIAGMSSLAGAGELLVAEIDRQIVGAVVYIGPGMPKADFFQAEWPIMRMLVVSPDFRGLGIGRALTEKCLQRARRDKAQVFALHSSEIMQVALPMYLRMGFQIMSQAPSIHGVEYGVYLKKID</sequence>
<evidence type="ECO:0000259" key="2">
    <source>
        <dbReference type="PROSITE" id="PS51186"/>
    </source>
</evidence>
<gene>
    <name evidence="3" type="ORF">HHL15_20725</name>
</gene>
<accession>A0A848G9N7</accession>
<dbReference type="InterPro" id="IPR050769">
    <property type="entry name" value="NAT_camello-type"/>
</dbReference>
<keyword evidence="1 3" id="KW-0808">Transferase</keyword>
<dbReference type="InterPro" id="IPR000182">
    <property type="entry name" value="GNAT_dom"/>
</dbReference>
<dbReference type="EMBL" id="JABBGA010000023">
    <property type="protein sequence ID" value="NML28189.1"/>
    <property type="molecule type" value="Genomic_DNA"/>
</dbReference>
<dbReference type="InterPro" id="IPR016181">
    <property type="entry name" value="Acyl_CoA_acyltransferase"/>
</dbReference>
<dbReference type="SUPFAM" id="SSF55729">
    <property type="entry name" value="Acyl-CoA N-acyltransferases (Nat)"/>
    <property type="match status" value="1"/>
</dbReference>
<keyword evidence="4" id="KW-1185">Reference proteome</keyword>
<dbReference type="CDD" id="cd04301">
    <property type="entry name" value="NAT_SF"/>
    <property type="match status" value="1"/>
</dbReference>
<name>A0A848G9N7_9RHOO</name>
<organism evidence="3 4">
    <name type="scientific">Zoogloea dura</name>
    <dbReference type="NCBI Taxonomy" id="2728840"/>
    <lineage>
        <taxon>Bacteria</taxon>
        <taxon>Pseudomonadati</taxon>
        <taxon>Pseudomonadota</taxon>
        <taxon>Betaproteobacteria</taxon>
        <taxon>Rhodocyclales</taxon>
        <taxon>Zoogloeaceae</taxon>
        <taxon>Zoogloea</taxon>
    </lineage>
</organism>